<sequence length="147" mass="16520">MDPRHDSRPSEYRADLDAALQTRKELGPEYESALIDSFLSRVDARLDARVEQRVAERLADLGPVARHSERFDRREGRRGWGNGSKLPFLSLVFAIPLTAISIPEGLVGMLATWAGIVGVNFAAVIANRHEQEREERRRLGAARSEWA</sequence>
<keyword evidence="1" id="KW-0812">Transmembrane</keyword>
<dbReference type="Proteomes" id="UP000540506">
    <property type="component" value="Unassembled WGS sequence"/>
</dbReference>
<feature type="transmembrane region" description="Helical" evidence="1">
    <location>
        <begin position="108"/>
        <end position="127"/>
    </location>
</feature>
<keyword evidence="1" id="KW-0472">Membrane</keyword>
<dbReference type="AlphaFoldDB" id="A0A7W7R4N1"/>
<reference evidence="2 3" key="1">
    <citation type="submission" date="2020-08" db="EMBL/GenBank/DDBJ databases">
        <title>Sequencing the genomes of 1000 actinobacteria strains.</title>
        <authorList>
            <person name="Klenk H.-P."/>
        </authorList>
    </citation>
    <scope>NUCLEOTIDE SEQUENCE [LARGE SCALE GENOMIC DNA]</scope>
    <source>
        <strain evidence="2 3">DSM 41654</strain>
    </source>
</reference>
<gene>
    <name evidence="2" type="ORF">FHR34_004361</name>
</gene>
<name>A0A7W7R4N1_KITKI</name>
<evidence type="ECO:0000313" key="2">
    <source>
        <dbReference type="EMBL" id="MBB4925368.1"/>
    </source>
</evidence>
<evidence type="ECO:0008006" key="4">
    <source>
        <dbReference type="Google" id="ProtNLM"/>
    </source>
</evidence>
<evidence type="ECO:0000313" key="3">
    <source>
        <dbReference type="Proteomes" id="UP000540506"/>
    </source>
</evidence>
<comment type="caution">
    <text evidence="2">The sequence shown here is derived from an EMBL/GenBank/DDBJ whole genome shotgun (WGS) entry which is preliminary data.</text>
</comment>
<protein>
    <recommendedName>
        <fullName evidence="4">Integral membrane protein</fullName>
    </recommendedName>
</protein>
<keyword evidence="3" id="KW-1185">Reference proteome</keyword>
<accession>A0A7W7R4N1</accession>
<dbReference type="RefSeq" id="WP_184937514.1">
    <property type="nucleotide sequence ID" value="NZ_JACHJV010000001.1"/>
</dbReference>
<organism evidence="2 3">
    <name type="scientific">Kitasatospora kifunensis</name>
    <name type="common">Streptomyces kifunensis</name>
    <dbReference type="NCBI Taxonomy" id="58351"/>
    <lineage>
        <taxon>Bacteria</taxon>
        <taxon>Bacillati</taxon>
        <taxon>Actinomycetota</taxon>
        <taxon>Actinomycetes</taxon>
        <taxon>Kitasatosporales</taxon>
        <taxon>Streptomycetaceae</taxon>
        <taxon>Kitasatospora</taxon>
    </lineage>
</organism>
<keyword evidence="1" id="KW-1133">Transmembrane helix</keyword>
<evidence type="ECO:0000256" key="1">
    <source>
        <dbReference type="SAM" id="Phobius"/>
    </source>
</evidence>
<dbReference type="EMBL" id="JACHJV010000001">
    <property type="protein sequence ID" value="MBB4925368.1"/>
    <property type="molecule type" value="Genomic_DNA"/>
</dbReference>
<feature type="transmembrane region" description="Helical" evidence="1">
    <location>
        <begin position="86"/>
        <end position="102"/>
    </location>
</feature>
<proteinExistence type="predicted"/>